<sequence length="154" mass="18402">QVGLKFINLEFKSRDAFQLKFQAWNRTEALASQVTEENFADGLIYPPFTNIRKISANIAASVGAKTYELGLASNLPRPKDLVKTRFFDFGGKTHFYFHGKTRFWRENSIFRFLQEKSFWWENWVLRYWRENTFLRLWRKNSILRFSVGKLDFAI</sequence>
<accession>A0A816KF70</accession>
<proteinExistence type="predicted"/>
<dbReference type="Proteomes" id="UP001295469">
    <property type="component" value="Chromosome C02"/>
</dbReference>
<dbReference type="Pfam" id="PF03778">
    <property type="entry name" value="DUF321"/>
    <property type="match status" value="2"/>
</dbReference>
<dbReference type="InterPro" id="IPR005529">
    <property type="entry name" value="DUF321"/>
</dbReference>
<evidence type="ECO:0000313" key="1">
    <source>
        <dbReference type="EMBL" id="CAF1920788.1"/>
    </source>
</evidence>
<dbReference type="PANTHER" id="PTHR23406">
    <property type="entry name" value="MALIC ENZYME-RELATED"/>
    <property type="match status" value="1"/>
</dbReference>
<name>A0A816KF70_BRANA</name>
<protein>
    <submittedName>
        <fullName evidence="1">(rape) hypothetical protein</fullName>
    </submittedName>
</protein>
<organism evidence="1">
    <name type="scientific">Brassica napus</name>
    <name type="common">Rape</name>
    <dbReference type="NCBI Taxonomy" id="3708"/>
    <lineage>
        <taxon>Eukaryota</taxon>
        <taxon>Viridiplantae</taxon>
        <taxon>Streptophyta</taxon>
        <taxon>Embryophyta</taxon>
        <taxon>Tracheophyta</taxon>
        <taxon>Spermatophyta</taxon>
        <taxon>Magnoliopsida</taxon>
        <taxon>eudicotyledons</taxon>
        <taxon>Gunneridae</taxon>
        <taxon>Pentapetalae</taxon>
        <taxon>rosids</taxon>
        <taxon>malvids</taxon>
        <taxon>Brassicales</taxon>
        <taxon>Brassicaceae</taxon>
        <taxon>Brassiceae</taxon>
        <taxon>Brassica</taxon>
    </lineage>
</organism>
<gene>
    <name evidence="1" type="ORF">DARMORV10_C02P57530.1</name>
</gene>
<dbReference type="SUPFAM" id="SSF51735">
    <property type="entry name" value="NAD(P)-binding Rossmann-fold domains"/>
    <property type="match status" value="1"/>
</dbReference>
<reference evidence="1" key="1">
    <citation type="submission" date="2021-01" db="EMBL/GenBank/DDBJ databases">
        <authorList>
            <consortium name="Genoscope - CEA"/>
            <person name="William W."/>
        </authorList>
    </citation>
    <scope>NUCLEOTIDE SEQUENCE</scope>
</reference>
<feature type="non-terminal residue" evidence="1">
    <location>
        <position position="1"/>
    </location>
</feature>
<dbReference type="PANTHER" id="PTHR23406:SF64">
    <property type="entry name" value="NADP-DEPENDENT MALIC ENZYME 3"/>
    <property type="match status" value="1"/>
</dbReference>
<dbReference type="EMBL" id="HG994366">
    <property type="protein sequence ID" value="CAF1920788.1"/>
    <property type="molecule type" value="Genomic_DNA"/>
</dbReference>
<dbReference type="InterPro" id="IPR036291">
    <property type="entry name" value="NAD(P)-bd_dom_sf"/>
</dbReference>
<dbReference type="AlphaFoldDB" id="A0A816KF70"/>
<dbReference type="Gene3D" id="3.40.50.720">
    <property type="entry name" value="NAD(P)-binding Rossmann-like Domain"/>
    <property type="match status" value="1"/>
</dbReference>
<feature type="non-terminal residue" evidence="1">
    <location>
        <position position="154"/>
    </location>
</feature>